<gene>
    <name evidence="4" type="ORF">H0E87_023238</name>
</gene>
<evidence type="ECO:0000256" key="2">
    <source>
        <dbReference type="ARBA" id="ARBA00022840"/>
    </source>
</evidence>
<feature type="domain" description="Protein kinase" evidence="3">
    <location>
        <begin position="51"/>
        <end position="312"/>
    </location>
</feature>
<keyword evidence="5" id="KW-1185">Reference proteome</keyword>
<dbReference type="InterPro" id="IPR000719">
    <property type="entry name" value="Prot_kinase_dom"/>
</dbReference>
<protein>
    <recommendedName>
        <fullName evidence="3">Protein kinase domain-containing protein</fullName>
    </recommendedName>
</protein>
<organism evidence="4 5">
    <name type="scientific">Populus deltoides</name>
    <name type="common">Eastern poplar</name>
    <name type="synonym">Eastern cottonwood</name>
    <dbReference type="NCBI Taxonomy" id="3696"/>
    <lineage>
        <taxon>Eukaryota</taxon>
        <taxon>Viridiplantae</taxon>
        <taxon>Streptophyta</taxon>
        <taxon>Embryophyta</taxon>
        <taxon>Tracheophyta</taxon>
        <taxon>Spermatophyta</taxon>
        <taxon>Magnoliopsida</taxon>
        <taxon>eudicotyledons</taxon>
        <taxon>Gunneridae</taxon>
        <taxon>Pentapetalae</taxon>
        <taxon>rosids</taxon>
        <taxon>fabids</taxon>
        <taxon>Malpighiales</taxon>
        <taxon>Salicaceae</taxon>
        <taxon>Saliceae</taxon>
        <taxon>Populus</taxon>
    </lineage>
</organism>
<dbReference type="InterPro" id="IPR011009">
    <property type="entry name" value="Kinase-like_dom_sf"/>
</dbReference>
<reference evidence="4" key="1">
    <citation type="journal article" date="2021" name="J. Hered.">
        <title>Genome Assembly of Salicaceae Populus deltoides (Eastern Cottonwood) I-69 Based on Nanopore Sequencing and Hi-C Technologies.</title>
        <authorList>
            <person name="Bai S."/>
            <person name="Wu H."/>
            <person name="Zhang J."/>
            <person name="Pan Z."/>
            <person name="Zhao W."/>
            <person name="Li Z."/>
            <person name="Tong C."/>
        </authorList>
    </citation>
    <scope>NUCLEOTIDE SEQUENCE</scope>
    <source>
        <tissue evidence="4">Leaf</tissue>
    </source>
</reference>
<dbReference type="PROSITE" id="PS50011">
    <property type="entry name" value="PROTEIN_KINASE_DOM"/>
    <property type="match status" value="1"/>
</dbReference>
<keyword evidence="1" id="KW-0547">Nucleotide-binding</keyword>
<dbReference type="AlphaFoldDB" id="A0A8T2XBS8"/>
<accession>A0A8T2XBS8</accession>
<dbReference type="Proteomes" id="UP000807159">
    <property type="component" value="Chromosome 13"/>
</dbReference>
<dbReference type="Pfam" id="PF07714">
    <property type="entry name" value="PK_Tyr_Ser-Thr"/>
    <property type="match status" value="1"/>
</dbReference>
<dbReference type="GO" id="GO:0007166">
    <property type="term" value="P:cell surface receptor signaling pathway"/>
    <property type="evidence" value="ECO:0007669"/>
    <property type="project" value="InterPro"/>
</dbReference>
<dbReference type="Gene3D" id="1.10.510.10">
    <property type="entry name" value="Transferase(Phosphotransferase) domain 1"/>
    <property type="match status" value="2"/>
</dbReference>
<evidence type="ECO:0000313" key="4">
    <source>
        <dbReference type="EMBL" id="KAH8491025.1"/>
    </source>
</evidence>
<evidence type="ECO:0000256" key="1">
    <source>
        <dbReference type="ARBA" id="ARBA00022741"/>
    </source>
</evidence>
<dbReference type="EMBL" id="JACEGQ020000013">
    <property type="protein sequence ID" value="KAH8491025.1"/>
    <property type="molecule type" value="Genomic_DNA"/>
</dbReference>
<dbReference type="GO" id="GO:0004674">
    <property type="term" value="F:protein serine/threonine kinase activity"/>
    <property type="evidence" value="ECO:0007669"/>
    <property type="project" value="TreeGrafter"/>
</dbReference>
<evidence type="ECO:0000259" key="3">
    <source>
        <dbReference type="PROSITE" id="PS50011"/>
    </source>
</evidence>
<dbReference type="Gene3D" id="3.30.200.20">
    <property type="entry name" value="Phosphorylase Kinase, domain 1"/>
    <property type="match status" value="1"/>
</dbReference>
<evidence type="ECO:0000313" key="5">
    <source>
        <dbReference type="Proteomes" id="UP000807159"/>
    </source>
</evidence>
<dbReference type="GO" id="GO:0005524">
    <property type="term" value="F:ATP binding"/>
    <property type="evidence" value="ECO:0007669"/>
    <property type="project" value="UniProtKB-KW"/>
</dbReference>
<proteinExistence type="predicted"/>
<dbReference type="GO" id="GO:0005886">
    <property type="term" value="C:plasma membrane"/>
    <property type="evidence" value="ECO:0007669"/>
    <property type="project" value="TreeGrafter"/>
</dbReference>
<dbReference type="PANTHER" id="PTHR27005:SF466">
    <property type="entry name" value="NON-FUNCTIONAL PSEUDOKINASE ZED1-LIKE"/>
    <property type="match status" value="1"/>
</dbReference>
<dbReference type="InterPro" id="IPR001245">
    <property type="entry name" value="Ser-Thr/Tyr_kinase_cat_dom"/>
</dbReference>
<sequence>MKDCKPEDEAVLERNKRRLMEKTTHLLGGRSSDPSCFLFSKEELKEATNNYDSKQVFLDDGNFRLYKGFLQGQQVIVKKFTVKNGLESSVLDITISKQMNGNNALKLAGVCLETEIPILVFESFKSSGTLGDRMGNRTPGFEPLPWKHRVNIAFHLACSIAYFRLQLPRLVVHGGLKPSSVLLDEHNVPVLTDFSSSKIISHKEGHDQNNDVYSIGLLILALLTGKEVCDSPPIEKSSKAYYLVDHVKECVMSERLKEIMLDPIVVVGRPLTTEKAKELRDFTLLALECTCDQLLERPRISDVVNRLGDIELAALNNKHC</sequence>
<dbReference type="SUPFAM" id="SSF56112">
    <property type="entry name" value="Protein kinase-like (PK-like)"/>
    <property type="match status" value="1"/>
</dbReference>
<comment type="caution">
    <text evidence="4">The sequence shown here is derived from an EMBL/GenBank/DDBJ whole genome shotgun (WGS) entry which is preliminary data.</text>
</comment>
<dbReference type="InterPro" id="IPR045274">
    <property type="entry name" value="WAK-like"/>
</dbReference>
<keyword evidence="2" id="KW-0067">ATP-binding</keyword>
<dbReference type="PANTHER" id="PTHR27005">
    <property type="entry name" value="WALL-ASSOCIATED RECEPTOR KINASE-LIKE 21"/>
    <property type="match status" value="1"/>
</dbReference>
<name>A0A8T2XBS8_POPDE</name>